<evidence type="ECO:0000313" key="7">
    <source>
        <dbReference type="EMBL" id="NYG57291.1"/>
    </source>
</evidence>
<dbReference type="Pfam" id="PF00005">
    <property type="entry name" value="ABC_tran"/>
    <property type="match status" value="1"/>
</dbReference>
<evidence type="ECO:0000313" key="8">
    <source>
        <dbReference type="Proteomes" id="UP000540656"/>
    </source>
</evidence>
<dbReference type="InterPro" id="IPR027417">
    <property type="entry name" value="P-loop_NTPase"/>
</dbReference>
<dbReference type="InterPro" id="IPR003439">
    <property type="entry name" value="ABC_transporter-like_ATP-bd"/>
</dbReference>
<gene>
    <name evidence="7" type="ORF">BJ980_000214</name>
</gene>
<dbReference type="PANTHER" id="PTHR43335">
    <property type="entry name" value="ABC TRANSPORTER, ATP-BINDING PROTEIN"/>
    <property type="match status" value="1"/>
</dbReference>
<dbReference type="InterPro" id="IPR017871">
    <property type="entry name" value="ABC_transporter-like_CS"/>
</dbReference>
<dbReference type="PROSITE" id="PS00211">
    <property type="entry name" value="ABC_TRANSPORTER_1"/>
    <property type="match status" value="1"/>
</dbReference>
<evidence type="ECO:0000256" key="4">
    <source>
        <dbReference type="ARBA" id="ARBA00022840"/>
    </source>
</evidence>
<evidence type="ECO:0000256" key="3">
    <source>
        <dbReference type="ARBA" id="ARBA00022741"/>
    </source>
</evidence>
<dbReference type="GO" id="GO:0016887">
    <property type="term" value="F:ATP hydrolysis activity"/>
    <property type="evidence" value="ECO:0007669"/>
    <property type="project" value="InterPro"/>
</dbReference>
<name>A0A7Y9RV99_9ACTN</name>
<organism evidence="7 8">
    <name type="scientific">Nocardioides daedukensis</name>
    <dbReference type="NCBI Taxonomy" id="634462"/>
    <lineage>
        <taxon>Bacteria</taxon>
        <taxon>Bacillati</taxon>
        <taxon>Actinomycetota</taxon>
        <taxon>Actinomycetes</taxon>
        <taxon>Propionibacteriales</taxon>
        <taxon>Nocardioidaceae</taxon>
        <taxon>Nocardioides</taxon>
    </lineage>
</organism>
<feature type="domain" description="ABC transporter" evidence="6">
    <location>
        <begin position="6"/>
        <end position="236"/>
    </location>
</feature>
<dbReference type="Proteomes" id="UP000540656">
    <property type="component" value="Unassembled WGS sequence"/>
</dbReference>
<dbReference type="PROSITE" id="PS50893">
    <property type="entry name" value="ABC_TRANSPORTER_2"/>
    <property type="match status" value="1"/>
</dbReference>
<dbReference type="RefSeq" id="WP_179500590.1">
    <property type="nucleotide sequence ID" value="NZ_JACCAA010000001.1"/>
</dbReference>
<comment type="similarity">
    <text evidence="1">Belongs to the ABC transporter superfamily.</text>
</comment>
<dbReference type="GO" id="GO:0005524">
    <property type="term" value="F:ATP binding"/>
    <property type="evidence" value="ECO:0007669"/>
    <property type="project" value="UniProtKB-KW"/>
</dbReference>
<dbReference type="SUPFAM" id="SSF52540">
    <property type="entry name" value="P-loop containing nucleoside triphosphate hydrolases"/>
    <property type="match status" value="1"/>
</dbReference>
<comment type="caution">
    <text evidence="7">The sequence shown here is derived from an EMBL/GenBank/DDBJ whole genome shotgun (WGS) entry which is preliminary data.</text>
</comment>
<keyword evidence="3" id="KW-0547">Nucleotide-binding</keyword>
<evidence type="ECO:0000256" key="1">
    <source>
        <dbReference type="ARBA" id="ARBA00005417"/>
    </source>
</evidence>
<keyword evidence="8" id="KW-1185">Reference proteome</keyword>
<dbReference type="SMART" id="SM00382">
    <property type="entry name" value="AAA"/>
    <property type="match status" value="1"/>
</dbReference>
<keyword evidence="4 7" id="KW-0067">ATP-binding</keyword>
<keyword evidence="2" id="KW-0813">Transport</keyword>
<dbReference type="EMBL" id="JACCAA010000001">
    <property type="protein sequence ID" value="NYG57291.1"/>
    <property type="molecule type" value="Genomic_DNA"/>
</dbReference>
<dbReference type="InterPro" id="IPR003593">
    <property type="entry name" value="AAA+_ATPase"/>
</dbReference>
<protein>
    <submittedName>
        <fullName evidence="7">ABC-2 type transport system ATP-binding protein</fullName>
    </submittedName>
</protein>
<proteinExistence type="inferred from homology"/>
<evidence type="ECO:0000256" key="5">
    <source>
        <dbReference type="SAM" id="MobiDB-lite"/>
    </source>
</evidence>
<dbReference type="PANTHER" id="PTHR43335:SF4">
    <property type="entry name" value="ABC TRANSPORTER, ATP-BINDING PROTEIN"/>
    <property type="match status" value="1"/>
</dbReference>
<feature type="region of interest" description="Disordered" evidence="5">
    <location>
        <begin position="305"/>
        <end position="326"/>
    </location>
</feature>
<sequence length="326" mass="34700">MDGMVIETRGLQKSFTSRKGKRVAVRDLDLAVPAGGVHGFLGPNGSGKTTTIRMLLGLSRASAGSMLLFGREVPKHLPQVLPRIGAVVESPKFAPTFTGRQNLLLLARSIGAPDSAVDEALETVSLDGRDDDRFRSYSLGMKQRLAIAATLIKKPDLLILDEPTNGLDPAGIREIRETIRDLGARGVTVLLSSHILAEVQQVCDSATIIGHGRMLASGKVEDLIGTSSSYRVAVAEPDRAEAVLVDAGYVVEQRDRLLWVQSEEDSSAITRVLAEAGLYLGELVPQHADLESVFLQLTEDSTLGHGPDVGAGEALPGSHRGDGGTR</sequence>
<evidence type="ECO:0000256" key="2">
    <source>
        <dbReference type="ARBA" id="ARBA00022448"/>
    </source>
</evidence>
<reference evidence="7 8" key="1">
    <citation type="submission" date="2020-07" db="EMBL/GenBank/DDBJ databases">
        <title>Sequencing the genomes of 1000 actinobacteria strains.</title>
        <authorList>
            <person name="Klenk H.-P."/>
        </authorList>
    </citation>
    <scope>NUCLEOTIDE SEQUENCE [LARGE SCALE GENOMIC DNA]</scope>
    <source>
        <strain evidence="7 8">DSM 23819</strain>
    </source>
</reference>
<dbReference type="Gene3D" id="3.40.50.300">
    <property type="entry name" value="P-loop containing nucleotide triphosphate hydrolases"/>
    <property type="match status" value="1"/>
</dbReference>
<accession>A0A7Y9RV99</accession>
<dbReference type="AlphaFoldDB" id="A0A7Y9RV99"/>
<evidence type="ECO:0000259" key="6">
    <source>
        <dbReference type="PROSITE" id="PS50893"/>
    </source>
</evidence>